<gene>
    <name evidence="1" type="ORF">BT96DRAFT_949384</name>
</gene>
<dbReference type="AlphaFoldDB" id="A0A6A4GKB3"/>
<keyword evidence="2" id="KW-1185">Reference proteome</keyword>
<dbReference type="EMBL" id="ML769914">
    <property type="protein sequence ID" value="KAE9386081.1"/>
    <property type="molecule type" value="Genomic_DNA"/>
</dbReference>
<sequence>MVQLASGKVYKIISVVSAKLLTVSTANDHDDFLANFVLVESRYEAAKITRSPYYIKWRVEHIADEGWALKSLHQHEGNGLYLAYKSNNPMEKRSLIGTTAAYRWDIKQWKTRGGAEFRLWVHDAPDPGYVAEVAGGSDADGTEIRLWDSNDTASQFWLFQEVPN</sequence>
<name>A0A6A4GKB3_9AGAR</name>
<evidence type="ECO:0000313" key="2">
    <source>
        <dbReference type="Proteomes" id="UP000799118"/>
    </source>
</evidence>
<accession>A0A6A4GKB3</accession>
<dbReference type="Proteomes" id="UP000799118">
    <property type="component" value="Unassembled WGS sequence"/>
</dbReference>
<dbReference type="SUPFAM" id="SSF50370">
    <property type="entry name" value="Ricin B-like lectins"/>
    <property type="match status" value="1"/>
</dbReference>
<dbReference type="Gene3D" id="2.80.10.50">
    <property type="match status" value="1"/>
</dbReference>
<reference evidence="1" key="1">
    <citation type="journal article" date="2019" name="Environ. Microbiol.">
        <title>Fungal ecological strategies reflected in gene transcription - a case study of two litter decomposers.</title>
        <authorList>
            <person name="Barbi F."/>
            <person name="Kohler A."/>
            <person name="Barry K."/>
            <person name="Baskaran P."/>
            <person name="Daum C."/>
            <person name="Fauchery L."/>
            <person name="Ihrmark K."/>
            <person name="Kuo A."/>
            <person name="LaButti K."/>
            <person name="Lipzen A."/>
            <person name="Morin E."/>
            <person name="Grigoriev I.V."/>
            <person name="Henrissat B."/>
            <person name="Lindahl B."/>
            <person name="Martin F."/>
        </authorList>
    </citation>
    <scope>NUCLEOTIDE SEQUENCE</scope>
    <source>
        <strain evidence="1">JB14</strain>
    </source>
</reference>
<evidence type="ECO:0000313" key="1">
    <source>
        <dbReference type="EMBL" id="KAE9386081.1"/>
    </source>
</evidence>
<protein>
    <submittedName>
        <fullName evidence="1">Uncharacterized protein</fullName>
    </submittedName>
</protein>
<dbReference type="PROSITE" id="PS50231">
    <property type="entry name" value="RICIN_B_LECTIN"/>
    <property type="match status" value="1"/>
</dbReference>
<proteinExistence type="predicted"/>
<dbReference type="OrthoDB" id="3027469at2759"/>
<dbReference type="InterPro" id="IPR035992">
    <property type="entry name" value="Ricin_B-like_lectins"/>
</dbReference>
<organism evidence="1 2">
    <name type="scientific">Gymnopus androsaceus JB14</name>
    <dbReference type="NCBI Taxonomy" id="1447944"/>
    <lineage>
        <taxon>Eukaryota</taxon>
        <taxon>Fungi</taxon>
        <taxon>Dikarya</taxon>
        <taxon>Basidiomycota</taxon>
        <taxon>Agaricomycotina</taxon>
        <taxon>Agaricomycetes</taxon>
        <taxon>Agaricomycetidae</taxon>
        <taxon>Agaricales</taxon>
        <taxon>Marasmiineae</taxon>
        <taxon>Omphalotaceae</taxon>
        <taxon>Gymnopus</taxon>
    </lineage>
</organism>